<keyword evidence="3" id="KW-1185">Reference proteome</keyword>
<sequence>MRRDQAAMHQLPTAKQTLSIRTSPPMQQATRPPHNYGQGSAAPRDRPRSPKTNDESHPHHCSPSPRSICAAPVRSTEHRLALASRRNRQTGSLALRRFSSSPDGAEIAAVVHILVRAFHVHPPPDAGAPCTRFLHSRSRRGAWRGRNWNRTPKYGRS</sequence>
<proteinExistence type="predicted"/>
<feature type="region of interest" description="Disordered" evidence="1">
    <location>
        <begin position="1"/>
        <end position="76"/>
    </location>
</feature>
<evidence type="ECO:0000313" key="2">
    <source>
        <dbReference type="EMBL" id="KAL2783881.1"/>
    </source>
</evidence>
<feature type="compositionally biased region" description="Polar residues" evidence="1">
    <location>
        <begin position="13"/>
        <end position="30"/>
    </location>
</feature>
<name>A0ABR4FKT5_9EURO</name>
<evidence type="ECO:0000256" key="1">
    <source>
        <dbReference type="SAM" id="MobiDB-lite"/>
    </source>
</evidence>
<reference evidence="2 3" key="1">
    <citation type="submission" date="2024-07" db="EMBL/GenBank/DDBJ databases">
        <title>Section-level genome sequencing and comparative genomics of Aspergillus sections Usti and Cavernicolus.</title>
        <authorList>
            <consortium name="Lawrence Berkeley National Laboratory"/>
            <person name="Nybo J.L."/>
            <person name="Vesth T.C."/>
            <person name="Theobald S."/>
            <person name="Frisvad J.C."/>
            <person name="Larsen T.O."/>
            <person name="Kjaerboelling I."/>
            <person name="Rothschild-Mancinelli K."/>
            <person name="Lyhne E.K."/>
            <person name="Kogle M.E."/>
            <person name="Barry K."/>
            <person name="Clum A."/>
            <person name="Na H."/>
            <person name="Ledsgaard L."/>
            <person name="Lin J."/>
            <person name="Lipzen A."/>
            <person name="Kuo A."/>
            <person name="Riley R."/>
            <person name="Mondo S."/>
            <person name="Labutti K."/>
            <person name="Haridas S."/>
            <person name="Pangalinan J."/>
            <person name="Salamov A.A."/>
            <person name="Simmons B.A."/>
            <person name="Magnuson J.K."/>
            <person name="Chen J."/>
            <person name="Drula E."/>
            <person name="Henrissat B."/>
            <person name="Wiebenga A."/>
            <person name="Lubbers R.J."/>
            <person name="Gomes A.C."/>
            <person name="Makela M.R."/>
            <person name="Stajich J."/>
            <person name="Grigoriev I.V."/>
            <person name="Mortensen U.H."/>
            <person name="De Vries R.P."/>
            <person name="Baker S.E."/>
            <person name="Andersen M.R."/>
        </authorList>
    </citation>
    <scope>NUCLEOTIDE SEQUENCE [LARGE SCALE GENOMIC DNA]</scope>
    <source>
        <strain evidence="2 3">CBS 209.92</strain>
    </source>
</reference>
<gene>
    <name evidence="2" type="ORF">BJX66DRAFT_317650</name>
</gene>
<dbReference type="EMBL" id="JBFTWV010000206">
    <property type="protein sequence ID" value="KAL2783881.1"/>
    <property type="molecule type" value="Genomic_DNA"/>
</dbReference>
<protein>
    <submittedName>
        <fullName evidence="2">Uncharacterized protein</fullName>
    </submittedName>
</protein>
<dbReference type="Proteomes" id="UP001610563">
    <property type="component" value="Unassembled WGS sequence"/>
</dbReference>
<evidence type="ECO:0000313" key="3">
    <source>
        <dbReference type="Proteomes" id="UP001610563"/>
    </source>
</evidence>
<accession>A0ABR4FKT5</accession>
<feature type="compositionally biased region" description="Basic and acidic residues" evidence="1">
    <location>
        <begin position="43"/>
        <end position="58"/>
    </location>
</feature>
<organism evidence="2 3">
    <name type="scientific">Aspergillus keveii</name>
    <dbReference type="NCBI Taxonomy" id="714993"/>
    <lineage>
        <taxon>Eukaryota</taxon>
        <taxon>Fungi</taxon>
        <taxon>Dikarya</taxon>
        <taxon>Ascomycota</taxon>
        <taxon>Pezizomycotina</taxon>
        <taxon>Eurotiomycetes</taxon>
        <taxon>Eurotiomycetidae</taxon>
        <taxon>Eurotiales</taxon>
        <taxon>Aspergillaceae</taxon>
        <taxon>Aspergillus</taxon>
        <taxon>Aspergillus subgen. Nidulantes</taxon>
    </lineage>
</organism>
<comment type="caution">
    <text evidence="2">The sequence shown here is derived from an EMBL/GenBank/DDBJ whole genome shotgun (WGS) entry which is preliminary data.</text>
</comment>